<sequence length="323" mass="38198">YHMPRVDIHIAVLRVLRRISMLWYNFLRRNALDTGGHFKRAKVLAVKRAAPVQPPNGRMQHLHVVLIVATPGRQTEHHAREHGQRRSEHTVVHVGDGVDTRQQITRIDHINPLLQRYQQPIAGHILLRQHQIRVASFDRRVQQRIANIRLDQPSDHDPQYRQMRRNHSHGRTLPVSERHEHREHKHSQQRSRGSGDDQHRRLDHARQQTNDEPDAHDQHGVHRTDQLDHRQLMAFTLRLPARYQRQKVLHVTVANELMLEMFSVRAPLNSVPTNIPRHARYPFEPIDDEVRQDLIHLLDNRRFQWITMPVDGVDGHTDKPRQR</sequence>
<reference evidence="2" key="1">
    <citation type="submission" date="2013-07" db="EMBL/GenBank/DDBJ databases">
        <title>Transcriptome sequencing and developmental regulation of gene expression in Anopheles aquasalis.</title>
        <authorList>
            <consortium name="Brazilian Malaria Network (MCT/CNPq/MS/SCTIE/DECIT/PRONEX 555648/2009-5) and Research Network on Bioactive Molecules from Arthropod Vectors (NAP-MOBIARVE"/>
            <consortium name="University of Sao Paulo)"/>
            <person name="Marinotti O."/>
            <person name="Ribeiro J.M.C."/>
            <person name="Costa-da-Silva A.L."/>
            <person name="Silva M.C.P."/>
            <person name="Lopes A.R."/>
            <person name="Barros M.S."/>
            <person name="Sa-Nunes A."/>
            <person name="Konjin B.B."/>
            <person name="Carvalho E."/>
            <person name="Suesdek L."/>
            <person name="Silva-Neto M.A.C."/>
            <person name="Capurro M.L."/>
        </authorList>
    </citation>
    <scope>NUCLEOTIDE SEQUENCE</scope>
    <source>
        <tissue evidence="2">Whole body</tissue>
    </source>
</reference>
<feature type="compositionally biased region" description="Basic and acidic residues" evidence="1">
    <location>
        <begin position="193"/>
        <end position="206"/>
    </location>
</feature>
<feature type="compositionally biased region" description="Basic and acidic residues" evidence="1">
    <location>
        <begin position="213"/>
        <end position="227"/>
    </location>
</feature>
<evidence type="ECO:0000313" key="2">
    <source>
        <dbReference type="EMBL" id="JAA99625.1"/>
    </source>
</evidence>
<proteinExistence type="evidence at transcript level"/>
<protein>
    <submittedName>
        <fullName evidence="2">Uncharacterized protein</fullName>
    </submittedName>
</protein>
<accession>T1DPG6</accession>
<feature type="non-terminal residue" evidence="2">
    <location>
        <position position="323"/>
    </location>
</feature>
<feature type="non-terminal residue" evidence="2">
    <location>
        <position position="1"/>
    </location>
</feature>
<dbReference type="EMBL" id="GAMD01001965">
    <property type="protein sequence ID" value="JAA99625.1"/>
    <property type="molecule type" value="mRNA"/>
</dbReference>
<feature type="region of interest" description="Disordered" evidence="1">
    <location>
        <begin position="146"/>
        <end position="227"/>
    </location>
</feature>
<dbReference type="AlphaFoldDB" id="T1DPG6"/>
<name>T1DPG6_ANOAQ</name>
<organism evidence="2">
    <name type="scientific">Anopheles aquasalis</name>
    <name type="common">Malaria mosquito</name>
    <dbReference type="NCBI Taxonomy" id="42839"/>
    <lineage>
        <taxon>Eukaryota</taxon>
        <taxon>Metazoa</taxon>
        <taxon>Ecdysozoa</taxon>
        <taxon>Arthropoda</taxon>
        <taxon>Hexapoda</taxon>
        <taxon>Insecta</taxon>
        <taxon>Pterygota</taxon>
        <taxon>Neoptera</taxon>
        <taxon>Endopterygota</taxon>
        <taxon>Diptera</taxon>
        <taxon>Nematocera</taxon>
        <taxon>Culicoidea</taxon>
        <taxon>Culicidae</taxon>
        <taxon>Anophelinae</taxon>
        <taxon>Anopheles</taxon>
    </lineage>
</organism>
<evidence type="ECO:0000256" key="1">
    <source>
        <dbReference type="SAM" id="MobiDB-lite"/>
    </source>
</evidence>